<reference evidence="10" key="1">
    <citation type="journal article" date="2019" name="Int. J. Syst. Evol. Microbiol.">
        <title>The Global Catalogue of Microorganisms (GCM) 10K type strain sequencing project: providing services to taxonomists for standard genome sequencing and annotation.</title>
        <authorList>
            <consortium name="The Broad Institute Genomics Platform"/>
            <consortium name="The Broad Institute Genome Sequencing Center for Infectious Disease"/>
            <person name="Wu L."/>
            <person name="Ma J."/>
        </authorList>
    </citation>
    <scope>NUCLEOTIDE SEQUENCE [LARGE SCALE GENOMIC DNA]</scope>
    <source>
        <strain evidence="10">KCTC 42986</strain>
    </source>
</reference>
<dbReference type="InterPro" id="IPR002327">
    <property type="entry name" value="Cyt_c_1A/1B"/>
</dbReference>
<evidence type="ECO:0000256" key="5">
    <source>
        <dbReference type="ARBA" id="ARBA00023004"/>
    </source>
</evidence>
<accession>A0ABV7F855</accession>
<evidence type="ECO:0000259" key="8">
    <source>
        <dbReference type="PROSITE" id="PS51007"/>
    </source>
</evidence>
<evidence type="ECO:0000256" key="7">
    <source>
        <dbReference type="SAM" id="SignalP"/>
    </source>
</evidence>
<comment type="caution">
    <text evidence="9">The sequence shown here is derived from an EMBL/GenBank/DDBJ whole genome shotgun (WGS) entry which is preliminary data.</text>
</comment>
<dbReference type="Proteomes" id="UP001595530">
    <property type="component" value="Unassembled WGS sequence"/>
</dbReference>
<proteinExistence type="predicted"/>
<evidence type="ECO:0000313" key="9">
    <source>
        <dbReference type="EMBL" id="MFC3111309.1"/>
    </source>
</evidence>
<dbReference type="PRINTS" id="PR00604">
    <property type="entry name" value="CYTCHRMECIAB"/>
</dbReference>
<gene>
    <name evidence="9" type="ORF">ACFOFO_25755</name>
</gene>
<dbReference type="InterPro" id="IPR036909">
    <property type="entry name" value="Cyt_c-like_dom_sf"/>
</dbReference>
<keyword evidence="5 6" id="KW-0408">Iron</keyword>
<evidence type="ECO:0000256" key="6">
    <source>
        <dbReference type="PROSITE-ProRule" id="PRU00433"/>
    </source>
</evidence>
<protein>
    <submittedName>
        <fullName evidence="9">C-type cytochrome</fullName>
    </submittedName>
</protein>
<evidence type="ECO:0000256" key="1">
    <source>
        <dbReference type="ARBA" id="ARBA00022448"/>
    </source>
</evidence>
<keyword evidence="2 6" id="KW-0349">Heme</keyword>
<organism evidence="9 10">
    <name type="scientific">Undibacterium arcticum</name>
    <dbReference type="NCBI Taxonomy" id="1762892"/>
    <lineage>
        <taxon>Bacteria</taxon>
        <taxon>Pseudomonadati</taxon>
        <taxon>Pseudomonadota</taxon>
        <taxon>Betaproteobacteria</taxon>
        <taxon>Burkholderiales</taxon>
        <taxon>Oxalobacteraceae</taxon>
        <taxon>Undibacterium</taxon>
    </lineage>
</organism>
<dbReference type="SUPFAM" id="SSF46626">
    <property type="entry name" value="Cytochrome c"/>
    <property type="match status" value="1"/>
</dbReference>
<keyword evidence="10" id="KW-1185">Reference proteome</keyword>
<dbReference type="PROSITE" id="PS51007">
    <property type="entry name" value="CYTC"/>
    <property type="match status" value="1"/>
</dbReference>
<keyword evidence="1" id="KW-0813">Transport</keyword>
<dbReference type="Gene3D" id="1.10.760.10">
    <property type="entry name" value="Cytochrome c-like domain"/>
    <property type="match status" value="1"/>
</dbReference>
<keyword evidence="7" id="KW-0732">Signal</keyword>
<dbReference type="InterPro" id="IPR009056">
    <property type="entry name" value="Cyt_c-like_dom"/>
</dbReference>
<evidence type="ECO:0000256" key="3">
    <source>
        <dbReference type="ARBA" id="ARBA00022723"/>
    </source>
</evidence>
<dbReference type="PANTHER" id="PTHR11961">
    <property type="entry name" value="CYTOCHROME C"/>
    <property type="match status" value="1"/>
</dbReference>
<dbReference type="EMBL" id="JBHRTP010000109">
    <property type="protein sequence ID" value="MFC3111309.1"/>
    <property type="molecule type" value="Genomic_DNA"/>
</dbReference>
<feature type="chain" id="PRO_5047459900" evidence="7">
    <location>
        <begin position="25"/>
        <end position="130"/>
    </location>
</feature>
<feature type="domain" description="Cytochrome c" evidence="8">
    <location>
        <begin position="28"/>
        <end position="127"/>
    </location>
</feature>
<keyword evidence="4" id="KW-0249">Electron transport</keyword>
<name>A0ABV7F855_9BURK</name>
<feature type="signal peptide" evidence="7">
    <location>
        <begin position="1"/>
        <end position="24"/>
    </location>
</feature>
<dbReference type="RefSeq" id="WP_390333440.1">
    <property type="nucleotide sequence ID" value="NZ_JBHRTP010000109.1"/>
</dbReference>
<keyword evidence="3 6" id="KW-0479">Metal-binding</keyword>
<evidence type="ECO:0000256" key="4">
    <source>
        <dbReference type="ARBA" id="ARBA00022982"/>
    </source>
</evidence>
<sequence length="130" mass="14192">MYQRIQQYAIVLMTLGAISYNSNALGADDLAAAKAMAVNHCGSCHTFGKGEPPGQGPNLFGIIGRKAGTAVAFNYSERFKKAMEGQTWDEKLLDRWLTDTQVVAPGSGMVYSQDDASKRKKLIRFLSSLQ</sequence>
<evidence type="ECO:0000256" key="2">
    <source>
        <dbReference type="ARBA" id="ARBA00022617"/>
    </source>
</evidence>
<evidence type="ECO:0000313" key="10">
    <source>
        <dbReference type="Proteomes" id="UP001595530"/>
    </source>
</evidence>